<accession>A0A1D2VDK0</accession>
<dbReference type="Proteomes" id="UP000095038">
    <property type="component" value="Unassembled WGS sequence"/>
</dbReference>
<dbReference type="InParanoid" id="A0A1D2VDK0"/>
<evidence type="ECO:0000313" key="2">
    <source>
        <dbReference type="Proteomes" id="UP000095038"/>
    </source>
</evidence>
<dbReference type="AlphaFoldDB" id="A0A1D2VDK0"/>
<dbReference type="InterPro" id="IPR038491">
    <property type="entry name" value="Velvet_dom_sf"/>
</dbReference>
<dbReference type="EMBL" id="KV454485">
    <property type="protein sequence ID" value="ODV59679.1"/>
    <property type="molecule type" value="Genomic_DNA"/>
</dbReference>
<evidence type="ECO:0000313" key="1">
    <source>
        <dbReference type="EMBL" id="ODV59679.1"/>
    </source>
</evidence>
<evidence type="ECO:0008006" key="3">
    <source>
        <dbReference type="Google" id="ProtNLM"/>
    </source>
</evidence>
<protein>
    <recommendedName>
        <fullName evidence="3">Velvet domain-containing protein</fullName>
    </recommendedName>
</protein>
<organism evidence="1 2">
    <name type="scientific">Ascoidea rubescens DSM 1968</name>
    <dbReference type="NCBI Taxonomy" id="1344418"/>
    <lineage>
        <taxon>Eukaryota</taxon>
        <taxon>Fungi</taxon>
        <taxon>Dikarya</taxon>
        <taxon>Ascomycota</taxon>
        <taxon>Saccharomycotina</taxon>
        <taxon>Saccharomycetes</taxon>
        <taxon>Ascoideaceae</taxon>
        <taxon>Ascoidea</taxon>
    </lineage>
</organism>
<proteinExistence type="predicted"/>
<dbReference type="RefSeq" id="XP_020045986.1">
    <property type="nucleotide sequence ID" value="XM_020194680.1"/>
</dbReference>
<dbReference type="Gene3D" id="2.60.40.3960">
    <property type="entry name" value="Velvet domain"/>
    <property type="match status" value="1"/>
</dbReference>
<name>A0A1D2VDK0_9ASCO</name>
<gene>
    <name evidence="1" type="ORF">ASCRUDRAFT_81956</name>
</gene>
<keyword evidence="2" id="KW-1185">Reference proteome</keyword>
<reference evidence="2" key="1">
    <citation type="submission" date="2016-05" db="EMBL/GenBank/DDBJ databases">
        <title>Comparative genomics of biotechnologically important yeasts.</title>
        <authorList>
            <consortium name="DOE Joint Genome Institute"/>
            <person name="Riley R."/>
            <person name="Haridas S."/>
            <person name="Wolfe K.H."/>
            <person name="Lopes M.R."/>
            <person name="Hittinger C.T."/>
            <person name="Goker M."/>
            <person name="Salamov A."/>
            <person name="Wisecaver J."/>
            <person name="Long T.M."/>
            <person name="Aerts A.L."/>
            <person name="Barry K."/>
            <person name="Choi C."/>
            <person name="Clum A."/>
            <person name="Coughlan A.Y."/>
            <person name="Deshpande S."/>
            <person name="Douglass A.P."/>
            <person name="Hanson S.J."/>
            <person name="Klenk H.-P."/>
            <person name="Labutti K."/>
            <person name="Lapidus A."/>
            <person name="Lindquist E."/>
            <person name="Lipzen A."/>
            <person name="Meier-Kolthoff J.P."/>
            <person name="Ohm R.A."/>
            <person name="Otillar R.P."/>
            <person name="Pangilinan J."/>
            <person name="Peng Y."/>
            <person name="Rokas A."/>
            <person name="Rosa C.A."/>
            <person name="Scheuner C."/>
            <person name="Sibirny A.A."/>
            <person name="Slot J.C."/>
            <person name="Stielow J.B."/>
            <person name="Sun H."/>
            <person name="Kurtzman C.P."/>
            <person name="Blackwell M."/>
            <person name="Grigoriev I.V."/>
            <person name="Jeffries T.W."/>
        </authorList>
    </citation>
    <scope>NUCLEOTIDE SEQUENCE [LARGE SCALE GENOMIC DNA]</scope>
    <source>
        <strain evidence="2">DSM 1968</strain>
    </source>
</reference>
<dbReference type="GeneID" id="30968316"/>
<sequence length="154" mass="17854">MEPNFIFNNFPNNNLIYHLTLSQQSIHGRQSTPSTKRSITPSNVIYLRTNDFRVKAQFLIDVLLLNEFNQIIEDQNLLIGTKILFGVSLSNTTGYHRFEFGDLGIMSTGRYKLRFTLSKYFSNQNPIVIKFFDSNVLVVYSSRTYSKVIKNKNN</sequence>